<dbReference type="EMBL" id="CP032519">
    <property type="protein sequence ID" value="QEZ45778.1"/>
    <property type="molecule type" value="Genomic_DNA"/>
</dbReference>
<dbReference type="EMBL" id="CP032519">
    <property type="protein sequence ID" value="QEZ45572.1"/>
    <property type="molecule type" value="Genomic_DNA"/>
</dbReference>
<gene>
    <name evidence="3" type="ORF">D2917_06595</name>
    <name evidence="4" type="ORF">D2917_08870</name>
    <name evidence="5" type="ORF">D2917_14625</name>
    <name evidence="6" type="ORF">D2917_15770</name>
    <name evidence="7" type="ORF">D2917_28045</name>
</gene>
<dbReference type="SUPFAM" id="SSF46689">
    <property type="entry name" value="Homeodomain-like"/>
    <property type="match status" value="1"/>
</dbReference>
<accession>A0A5P3VNG4</accession>
<dbReference type="EMBL" id="CP032518">
    <property type="protein sequence ID" value="QEZ44329.1"/>
    <property type="molecule type" value="Genomic_DNA"/>
</dbReference>
<dbReference type="InterPro" id="IPR048020">
    <property type="entry name" value="Transpos_IS3"/>
</dbReference>
<dbReference type="InterPro" id="IPR002514">
    <property type="entry name" value="Transposase_8"/>
</dbReference>
<dbReference type="GO" id="GO:0015074">
    <property type="term" value="P:DNA integration"/>
    <property type="evidence" value="ECO:0007669"/>
    <property type="project" value="InterPro"/>
</dbReference>
<dbReference type="Pfam" id="PF13333">
    <property type="entry name" value="rve_2"/>
    <property type="match status" value="1"/>
</dbReference>
<name>A0A5P3VNG4_9BURK</name>
<dbReference type="InterPro" id="IPR036397">
    <property type="entry name" value="RNaseH_sf"/>
</dbReference>
<protein>
    <submittedName>
        <fullName evidence="7">IS3 family transposase</fullName>
    </submittedName>
</protein>
<dbReference type="SUPFAM" id="SSF53098">
    <property type="entry name" value="Ribonuclease H-like"/>
    <property type="match status" value="1"/>
</dbReference>
<dbReference type="EMBL" id="CP032519">
    <property type="protein sequence ID" value="QEZ47934.1"/>
    <property type="molecule type" value="Genomic_DNA"/>
</dbReference>
<dbReference type="Gene3D" id="3.30.420.10">
    <property type="entry name" value="Ribonuclease H-like superfamily/Ribonuclease H"/>
    <property type="match status" value="1"/>
</dbReference>
<evidence type="ECO:0000313" key="3">
    <source>
        <dbReference type="EMBL" id="QEZ43932.1"/>
    </source>
</evidence>
<dbReference type="InterPro" id="IPR001584">
    <property type="entry name" value="Integrase_cat-core"/>
</dbReference>
<dbReference type="Pfam" id="PF00665">
    <property type="entry name" value="rve"/>
    <property type="match status" value="1"/>
</dbReference>
<proteinExistence type="predicted"/>
<dbReference type="GO" id="GO:0003677">
    <property type="term" value="F:DNA binding"/>
    <property type="evidence" value="ECO:0007669"/>
    <property type="project" value="InterPro"/>
</dbReference>
<sequence length="390" mass="44895">MTKQRRKFDASFKLEVARMVREQGLSVTEVCHTMGIGETALRRWLTQYDLELVGDRGPGKPLTPEQLRIRQLEEENRRLKEDNLILKKAFGLLRPGTEVIYHVVTALQKEAISISRACRVLGVSRAGYYAHRQRPSRDTARTRHEVHVRAAFEGSGRSYGSRRVAQAVSAQGVKIGRYRARTLMRQAGLRPVWKRKFVATTNSRHDRPVAPNVLNREFRPAKPDRAWVSDMTYIRTAEGWLYLAVVLDLYSRKVVGWAMASAMPASLIVSALEMAIQQRNPAPGLIVHSDRGSQYASEEHRSLLARHKLVCSMSRLGNCWDNAVMERFFLNLKMERVWQKRYVDRAEARRDITQYIVGFYNPVRLHSTLGYESPQKYEDKQKAKLEQQTT</sequence>
<dbReference type="InterPro" id="IPR009057">
    <property type="entry name" value="Homeodomain-like_sf"/>
</dbReference>
<evidence type="ECO:0000313" key="4">
    <source>
        <dbReference type="EMBL" id="QEZ44329.1"/>
    </source>
</evidence>
<evidence type="ECO:0000313" key="7">
    <source>
        <dbReference type="EMBL" id="QEZ47934.1"/>
    </source>
</evidence>
<dbReference type="NCBIfam" id="NF033516">
    <property type="entry name" value="transpos_IS3"/>
    <property type="match status" value="1"/>
</dbReference>
<keyword evidence="1" id="KW-0175">Coiled coil</keyword>
<feature type="coiled-coil region" evidence="1">
    <location>
        <begin position="62"/>
        <end position="89"/>
    </location>
</feature>
<dbReference type="GO" id="GO:0004803">
    <property type="term" value="F:transposase activity"/>
    <property type="evidence" value="ECO:0007669"/>
    <property type="project" value="InterPro"/>
</dbReference>
<dbReference type="PANTHER" id="PTHR46889:SF4">
    <property type="entry name" value="TRANSPOSASE INSO FOR INSERTION SEQUENCE ELEMENT IS911B-RELATED"/>
    <property type="match status" value="1"/>
</dbReference>
<dbReference type="InterPro" id="IPR012337">
    <property type="entry name" value="RNaseH-like_sf"/>
</dbReference>
<evidence type="ECO:0000313" key="8">
    <source>
        <dbReference type="Proteomes" id="UP000325743"/>
    </source>
</evidence>
<dbReference type="Proteomes" id="UP000325743">
    <property type="component" value="Chromosome 1"/>
</dbReference>
<dbReference type="InterPro" id="IPR050900">
    <property type="entry name" value="Transposase_IS3/IS150/IS904"/>
</dbReference>
<evidence type="ECO:0000313" key="5">
    <source>
        <dbReference type="EMBL" id="QEZ45572.1"/>
    </source>
</evidence>
<reference evidence="7 8" key="1">
    <citation type="submission" date="2018-09" db="EMBL/GenBank/DDBJ databases">
        <title>Complete genome sequence of Cupriavidus oxalaticus T2, a bacterium capable of phenol tolerance and degradation.</title>
        <authorList>
            <person name="Yan J."/>
        </authorList>
    </citation>
    <scope>NUCLEOTIDE SEQUENCE [LARGE SCALE GENOMIC DNA]</scope>
    <source>
        <strain evidence="7 8">T2</strain>
    </source>
</reference>
<dbReference type="AlphaFoldDB" id="A0A5P3VNG4"/>
<dbReference type="GO" id="GO:0006313">
    <property type="term" value="P:DNA transposition"/>
    <property type="evidence" value="ECO:0007669"/>
    <property type="project" value="InterPro"/>
</dbReference>
<organism evidence="7 8">
    <name type="scientific">Cupriavidus oxalaticus</name>
    <dbReference type="NCBI Taxonomy" id="96344"/>
    <lineage>
        <taxon>Bacteria</taxon>
        <taxon>Pseudomonadati</taxon>
        <taxon>Pseudomonadota</taxon>
        <taxon>Betaproteobacteria</taxon>
        <taxon>Burkholderiales</taxon>
        <taxon>Burkholderiaceae</taxon>
        <taxon>Cupriavidus</taxon>
    </lineage>
</organism>
<dbReference type="Proteomes" id="UP000325743">
    <property type="component" value="Chromosome 2"/>
</dbReference>
<dbReference type="Pfam" id="PF01527">
    <property type="entry name" value="HTH_Tnp_1"/>
    <property type="match status" value="1"/>
</dbReference>
<dbReference type="Gene3D" id="1.10.10.60">
    <property type="entry name" value="Homeodomain-like"/>
    <property type="match status" value="1"/>
</dbReference>
<dbReference type="PANTHER" id="PTHR46889">
    <property type="entry name" value="TRANSPOSASE INSF FOR INSERTION SEQUENCE IS3B-RELATED"/>
    <property type="match status" value="1"/>
</dbReference>
<evidence type="ECO:0000313" key="6">
    <source>
        <dbReference type="EMBL" id="QEZ45778.1"/>
    </source>
</evidence>
<dbReference type="InterPro" id="IPR025948">
    <property type="entry name" value="HTH-like_dom"/>
</dbReference>
<dbReference type="EMBL" id="CP032518">
    <property type="protein sequence ID" value="QEZ43932.1"/>
    <property type="molecule type" value="Genomic_DNA"/>
</dbReference>
<dbReference type="PROSITE" id="PS50994">
    <property type="entry name" value="INTEGRASE"/>
    <property type="match status" value="1"/>
</dbReference>
<dbReference type="Pfam" id="PF13276">
    <property type="entry name" value="HTH_21"/>
    <property type="match status" value="1"/>
</dbReference>
<evidence type="ECO:0000256" key="1">
    <source>
        <dbReference type="SAM" id="Coils"/>
    </source>
</evidence>
<feature type="domain" description="Integrase catalytic" evidence="2">
    <location>
        <begin position="219"/>
        <end position="381"/>
    </location>
</feature>
<evidence type="ECO:0000259" key="2">
    <source>
        <dbReference type="PROSITE" id="PS50994"/>
    </source>
</evidence>
<dbReference type="RefSeq" id="WP_151070061.1">
    <property type="nucleotide sequence ID" value="NZ_CP032518.1"/>
</dbReference>